<dbReference type="RefSeq" id="WP_085010152.1">
    <property type="nucleotide sequence ID" value="NZ_NAAD01000007.1"/>
</dbReference>
<dbReference type="SUPFAM" id="SSF55781">
    <property type="entry name" value="GAF domain-like"/>
    <property type="match status" value="1"/>
</dbReference>
<dbReference type="OrthoDB" id="5389622at2"/>
<evidence type="ECO:0000256" key="5">
    <source>
        <dbReference type="SAM" id="Phobius"/>
    </source>
</evidence>
<protein>
    <recommendedName>
        <fullName evidence="6">Methyl-accepting transducer domain-containing protein</fullName>
    </recommendedName>
</protein>
<comment type="similarity">
    <text evidence="2">Belongs to the methyl-accepting chemotaxis (MCP) protein family.</text>
</comment>
<comment type="caution">
    <text evidence="7">The sequence shown here is derived from an EMBL/GenBank/DDBJ whole genome shotgun (WGS) entry which is preliminary data.</text>
</comment>
<name>A0A1X0Y648_9BACT</name>
<dbReference type="EMBL" id="NAAD01000007">
    <property type="protein sequence ID" value="ORJ60670.1"/>
    <property type="molecule type" value="Genomic_DNA"/>
</dbReference>
<dbReference type="InterPro" id="IPR004090">
    <property type="entry name" value="Chemotax_Me-accpt_rcpt"/>
</dbReference>
<dbReference type="GO" id="GO:0007165">
    <property type="term" value="P:signal transduction"/>
    <property type="evidence" value="ECO:0007669"/>
    <property type="project" value="UniProtKB-KW"/>
</dbReference>
<dbReference type="InterPro" id="IPR029016">
    <property type="entry name" value="GAF-like_dom_sf"/>
</dbReference>
<dbReference type="Proteomes" id="UP000193136">
    <property type="component" value="Unassembled WGS sequence"/>
</dbReference>
<accession>A0A1X0Y648</accession>
<dbReference type="SUPFAM" id="SSF58104">
    <property type="entry name" value="Methyl-accepting chemotaxis protein (MCP) signaling domain"/>
    <property type="match status" value="1"/>
</dbReference>
<keyword evidence="8" id="KW-1185">Reference proteome</keyword>
<dbReference type="InterPro" id="IPR003018">
    <property type="entry name" value="GAF"/>
</dbReference>
<sequence>MIDGYVRTRPFQQIEEEGTPHRPTPFSSPAVMLAGALPGLIWAILTTTVPAIGPALMTLCGTLAVFGWQRRQLLGHWQQTLREKLARQQQHHRQQLAELRRQQIDLIHSFHAGTHLMGQSLDPREVMLLAAENLHKVFGFDRVNLLLLNESGTETELAASHGSPTQATSRSLPFDHRAGILKQCVDQRRTLLVDDIGTLPAELRLKAPLAELPQLRSRSFIVCPIVSRGQAVALFGVDNKQRRIALDQADLETVQLFANQVSALIDRLTLLDRSNKLARALRDTFSELARFRDEYLQLNQALHEETDNAADTAGKVTAAAQTTGERVTETCSAAQEISATAAQLSKNMTLLAEHMERVAGISAEMSAASGEIDRHADQSRHLSETVRQEANIGVAEIEKTLAGLHKISGALDAGEITIERLTQLGDKIEQMVTSIHDINERTSLLALNASIIAAQAGDHGRPFAVVADEIRALAGETNMSAAGIETLVGQITRATRAMTDDFRKTRILVNEELRLGEQTSGRLDSILNQATLAGEMAEKIRHATSEQADGSLALNRTITELKDLSSQCLLAIREQARGTRQIVVAMDEVESQTANVTIAAECQQQGTRQISRMTGRINAMAGRIFAALRDREQEGRLLIEQLAQMRRQD</sequence>
<dbReference type="GO" id="GO:0004888">
    <property type="term" value="F:transmembrane signaling receptor activity"/>
    <property type="evidence" value="ECO:0007669"/>
    <property type="project" value="InterPro"/>
</dbReference>
<dbReference type="PRINTS" id="PR00260">
    <property type="entry name" value="CHEMTRNSDUCR"/>
</dbReference>
<evidence type="ECO:0000313" key="8">
    <source>
        <dbReference type="Proteomes" id="UP000193136"/>
    </source>
</evidence>
<proteinExistence type="inferred from homology"/>
<reference evidence="7 8" key="1">
    <citation type="submission" date="2017-03" db="EMBL/GenBank/DDBJ databases">
        <title>Genome sequence of Geothermobacter sp. EPR-M, Deep-Sea Iron Reducer.</title>
        <authorList>
            <person name="Tully B."/>
            <person name="Savalia P."/>
            <person name="Abuyen K."/>
            <person name="Baughan C."/>
            <person name="Romero E."/>
            <person name="Ronkowski C."/>
            <person name="Torres B."/>
            <person name="Tremblay J."/>
            <person name="Trujillo A."/>
            <person name="Tyler M."/>
            <person name="Perez-Rodriguez I."/>
            <person name="Amend J."/>
        </authorList>
    </citation>
    <scope>NUCLEOTIDE SEQUENCE [LARGE SCALE GENOMIC DNA]</scope>
    <source>
        <strain evidence="7 8">EPR-M</strain>
    </source>
</reference>
<feature type="transmembrane region" description="Helical" evidence="5">
    <location>
        <begin position="26"/>
        <end position="45"/>
    </location>
</feature>
<dbReference type="STRING" id="1969733.B5V00_07500"/>
<keyword evidence="5" id="KW-0812">Transmembrane</keyword>
<evidence type="ECO:0000256" key="1">
    <source>
        <dbReference type="ARBA" id="ARBA00023224"/>
    </source>
</evidence>
<feature type="domain" description="Methyl-accepting transducer" evidence="6">
    <location>
        <begin position="326"/>
        <end position="562"/>
    </location>
</feature>
<dbReference type="GO" id="GO:0006935">
    <property type="term" value="P:chemotaxis"/>
    <property type="evidence" value="ECO:0007669"/>
    <property type="project" value="InterPro"/>
</dbReference>
<keyword evidence="5" id="KW-0472">Membrane</keyword>
<evidence type="ECO:0000256" key="2">
    <source>
        <dbReference type="ARBA" id="ARBA00029447"/>
    </source>
</evidence>
<organism evidence="7 8">
    <name type="scientific">Geothermobacter hydrogeniphilus</name>
    <dbReference type="NCBI Taxonomy" id="1969733"/>
    <lineage>
        <taxon>Bacteria</taxon>
        <taxon>Pseudomonadati</taxon>
        <taxon>Thermodesulfobacteriota</taxon>
        <taxon>Desulfuromonadia</taxon>
        <taxon>Desulfuromonadales</taxon>
        <taxon>Geothermobacteraceae</taxon>
        <taxon>Geothermobacter</taxon>
    </lineage>
</organism>
<dbReference type="AlphaFoldDB" id="A0A1X0Y648"/>
<dbReference type="Gene3D" id="3.30.450.40">
    <property type="match status" value="1"/>
</dbReference>
<dbReference type="PANTHER" id="PTHR32089:SF112">
    <property type="entry name" value="LYSOZYME-LIKE PROTEIN-RELATED"/>
    <property type="match status" value="1"/>
</dbReference>
<gene>
    <name evidence="7" type="ORF">B5V00_07500</name>
</gene>
<evidence type="ECO:0000259" key="6">
    <source>
        <dbReference type="PROSITE" id="PS50111"/>
    </source>
</evidence>
<evidence type="ECO:0000256" key="4">
    <source>
        <dbReference type="SAM" id="MobiDB-lite"/>
    </source>
</evidence>
<keyword evidence="1 3" id="KW-0807">Transducer</keyword>
<evidence type="ECO:0000256" key="3">
    <source>
        <dbReference type="PROSITE-ProRule" id="PRU00284"/>
    </source>
</evidence>
<dbReference type="GO" id="GO:0016020">
    <property type="term" value="C:membrane"/>
    <property type="evidence" value="ECO:0007669"/>
    <property type="project" value="InterPro"/>
</dbReference>
<dbReference type="SMART" id="SM00283">
    <property type="entry name" value="MA"/>
    <property type="match status" value="1"/>
</dbReference>
<dbReference type="Pfam" id="PF00015">
    <property type="entry name" value="MCPsignal"/>
    <property type="match status" value="1"/>
</dbReference>
<dbReference type="PANTHER" id="PTHR32089">
    <property type="entry name" value="METHYL-ACCEPTING CHEMOTAXIS PROTEIN MCPB"/>
    <property type="match status" value="1"/>
</dbReference>
<dbReference type="Gene3D" id="1.10.287.950">
    <property type="entry name" value="Methyl-accepting chemotaxis protein"/>
    <property type="match status" value="1"/>
</dbReference>
<evidence type="ECO:0000313" key="7">
    <source>
        <dbReference type="EMBL" id="ORJ60670.1"/>
    </source>
</evidence>
<feature type="region of interest" description="Disordered" evidence="4">
    <location>
        <begin position="1"/>
        <end position="26"/>
    </location>
</feature>
<keyword evidence="5" id="KW-1133">Transmembrane helix</keyword>
<dbReference type="PROSITE" id="PS50111">
    <property type="entry name" value="CHEMOTAXIS_TRANSDUC_2"/>
    <property type="match status" value="1"/>
</dbReference>
<dbReference type="SMART" id="SM00065">
    <property type="entry name" value="GAF"/>
    <property type="match status" value="1"/>
</dbReference>
<dbReference type="Pfam" id="PF01590">
    <property type="entry name" value="GAF"/>
    <property type="match status" value="1"/>
</dbReference>
<dbReference type="InterPro" id="IPR004089">
    <property type="entry name" value="MCPsignal_dom"/>
</dbReference>